<dbReference type="PROSITE" id="PS50110">
    <property type="entry name" value="RESPONSE_REGULATORY"/>
    <property type="match status" value="1"/>
</dbReference>
<feature type="domain" description="PAC" evidence="9">
    <location>
        <begin position="211"/>
        <end position="262"/>
    </location>
</feature>
<evidence type="ECO:0000313" key="10">
    <source>
        <dbReference type="EMBL" id="NCI49401.1"/>
    </source>
</evidence>
<dbReference type="Pfam" id="PF00072">
    <property type="entry name" value="Response_reg"/>
    <property type="match status" value="1"/>
</dbReference>
<reference evidence="10 11" key="1">
    <citation type="submission" date="2020-01" db="EMBL/GenBank/DDBJ databases">
        <title>Genome analysis.</title>
        <authorList>
            <person name="Wu S."/>
            <person name="Wang G."/>
        </authorList>
    </citation>
    <scope>NUCLEOTIDE SEQUENCE [LARGE SCALE GENOMIC DNA]</scope>
    <source>
        <strain evidence="10 11">SYL130</strain>
    </source>
</reference>
<dbReference type="EMBL" id="JAACJS010000011">
    <property type="protein sequence ID" value="NCI49401.1"/>
    <property type="molecule type" value="Genomic_DNA"/>
</dbReference>
<feature type="domain" description="Response regulatory" evidence="7">
    <location>
        <begin position="6"/>
        <end position="122"/>
    </location>
</feature>
<dbReference type="PROSITE" id="PS50109">
    <property type="entry name" value="HIS_KIN"/>
    <property type="match status" value="1"/>
</dbReference>
<evidence type="ECO:0000256" key="4">
    <source>
        <dbReference type="PROSITE-ProRule" id="PRU00169"/>
    </source>
</evidence>
<evidence type="ECO:0000259" key="9">
    <source>
        <dbReference type="PROSITE" id="PS50113"/>
    </source>
</evidence>
<dbReference type="InterPro" id="IPR036890">
    <property type="entry name" value="HATPase_C_sf"/>
</dbReference>
<keyword evidence="3" id="KW-0902">Two-component regulatory system</keyword>
<dbReference type="SMART" id="SM00086">
    <property type="entry name" value="PAC"/>
    <property type="match status" value="1"/>
</dbReference>
<sequence>MKKDLRLLLCEDSELDALLVVRQLEQNDYTVSWRQVDNAHDMRQELEQHDYEIVISDFNIPGFGGEAALELIKEMGLDIPFILVSGAVGEETAVSMMKAGANDYLMKNSLFRLSETVKRELKEAEIRKQHRDSVELLKANEAKYRAFIDQSIMAILLARPGGLIQEANTAASRLFGYTPEEFRQLGRGQLLDLTQPYAVEKLAERTAIGRSSGELIGIKKNGERFYCEVSSVVFKDINGEDIASAMISDITDRKNAEEKLKTTNRELKELSLHLKNAREDERRYIAREVHDQLGQLATALKNDVDWLVLKITDDDKITHQRILHIEKAIDTLLASIRQIAANLRPSVLDDFGLNVAIEYKCAEFCETNAIETCFVTELDDTILSLQQKTELYRITQEALTNILRHAKAKKVQVKLSDTENEISLVISDDGLGFDTTVTRSSLGIVGLRERAASLNGTLVIKSAPGEGTSLSITIPKFYRYENTDCR</sequence>
<evidence type="ECO:0000256" key="1">
    <source>
        <dbReference type="ARBA" id="ARBA00022679"/>
    </source>
</evidence>
<dbReference type="InterPro" id="IPR000014">
    <property type="entry name" value="PAS"/>
</dbReference>
<feature type="domain" description="Histidine kinase" evidence="6">
    <location>
        <begin position="390"/>
        <end position="478"/>
    </location>
</feature>
<evidence type="ECO:0000313" key="11">
    <source>
        <dbReference type="Proteomes" id="UP000753802"/>
    </source>
</evidence>
<dbReference type="CDD" id="cd16917">
    <property type="entry name" value="HATPase_UhpB-NarQ-NarX-like"/>
    <property type="match status" value="1"/>
</dbReference>
<evidence type="ECO:0000259" key="7">
    <source>
        <dbReference type="PROSITE" id="PS50110"/>
    </source>
</evidence>
<dbReference type="PROSITE" id="PS50113">
    <property type="entry name" value="PAC"/>
    <property type="match status" value="1"/>
</dbReference>
<dbReference type="CDD" id="cd00130">
    <property type="entry name" value="PAS"/>
    <property type="match status" value="1"/>
</dbReference>
<name>A0ABW9ZX12_9BACT</name>
<dbReference type="Proteomes" id="UP000753802">
    <property type="component" value="Unassembled WGS sequence"/>
</dbReference>
<dbReference type="SUPFAM" id="SSF52172">
    <property type="entry name" value="CheY-like"/>
    <property type="match status" value="1"/>
</dbReference>
<dbReference type="InterPro" id="IPR035965">
    <property type="entry name" value="PAS-like_dom_sf"/>
</dbReference>
<keyword evidence="4" id="KW-0597">Phosphoprotein</keyword>
<dbReference type="NCBIfam" id="TIGR00229">
    <property type="entry name" value="sensory_box"/>
    <property type="match status" value="1"/>
</dbReference>
<evidence type="ECO:0000256" key="3">
    <source>
        <dbReference type="ARBA" id="ARBA00023012"/>
    </source>
</evidence>
<feature type="coiled-coil region" evidence="5">
    <location>
        <begin position="253"/>
        <end position="280"/>
    </location>
</feature>
<organism evidence="10 11">
    <name type="scientific">Sediminibacterium roseum</name>
    <dbReference type="NCBI Taxonomy" id="1978412"/>
    <lineage>
        <taxon>Bacteria</taxon>
        <taxon>Pseudomonadati</taxon>
        <taxon>Bacteroidota</taxon>
        <taxon>Chitinophagia</taxon>
        <taxon>Chitinophagales</taxon>
        <taxon>Chitinophagaceae</taxon>
        <taxon>Sediminibacterium</taxon>
    </lineage>
</organism>
<dbReference type="SUPFAM" id="SSF55874">
    <property type="entry name" value="ATPase domain of HSP90 chaperone/DNA topoisomerase II/histidine kinase"/>
    <property type="match status" value="1"/>
</dbReference>
<dbReference type="InterPro" id="IPR050482">
    <property type="entry name" value="Sensor_HK_TwoCompSys"/>
</dbReference>
<dbReference type="PANTHER" id="PTHR24421">
    <property type="entry name" value="NITRATE/NITRITE SENSOR PROTEIN NARX-RELATED"/>
    <property type="match status" value="1"/>
</dbReference>
<evidence type="ECO:0000259" key="8">
    <source>
        <dbReference type="PROSITE" id="PS50112"/>
    </source>
</evidence>
<dbReference type="Gene3D" id="1.20.5.1930">
    <property type="match status" value="1"/>
</dbReference>
<dbReference type="Pfam" id="PF02518">
    <property type="entry name" value="HATPase_c"/>
    <property type="match status" value="1"/>
</dbReference>
<accession>A0ABW9ZX12</accession>
<dbReference type="Gene3D" id="3.40.50.2300">
    <property type="match status" value="1"/>
</dbReference>
<feature type="modified residue" description="4-aspartylphosphate" evidence="4">
    <location>
        <position position="57"/>
    </location>
</feature>
<keyword evidence="1" id="KW-0808">Transferase</keyword>
<dbReference type="Gene3D" id="3.30.565.10">
    <property type="entry name" value="Histidine kinase-like ATPase, C-terminal domain"/>
    <property type="match status" value="1"/>
</dbReference>
<dbReference type="InterPro" id="IPR005467">
    <property type="entry name" value="His_kinase_dom"/>
</dbReference>
<dbReference type="PROSITE" id="PS50112">
    <property type="entry name" value="PAS"/>
    <property type="match status" value="1"/>
</dbReference>
<dbReference type="InterPro" id="IPR001789">
    <property type="entry name" value="Sig_transdc_resp-reg_receiver"/>
</dbReference>
<keyword evidence="5" id="KW-0175">Coiled coil</keyword>
<dbReference type="Pfam" id="PF07730">
    <property type="entry name" value="HisKA_3"/>
    <property type="match status" value="1"/>
</dbReference>
<dbReference type="InterPro" id="IPR003594">
    <property type="entry name" value="HATPase_dom"/>
</dbReference>
<evidence type="ECO:0000259" key="6">
    <source>
        <dbReference type="PROSITE" id="PS50109"/>
    </source>
</evidence>
<dbReference type="PANTHER" id="PTHR24421:SF59">
    <property type="entry name" value="OXYGEN SENSOR HISTIDINE KINASE NREB"/>
    <property type="match status" value="1"/>
</dbReference>
<gene>
    <name evidence="10" type="ORF">GWC95_05670</name>
</gene>
<feature type="domain" description="PAS" evidence="8">
    <location>
        <begin position="140"/>
        <end position="182"/>
    </location>
</feature>
<dbReference type="CDD" id="cd00156">
    <property type="entry name" value="REC"/>
    <property type="match status" value="1"/>
</dbReference>
<dbReference type="InterPro" id="IPR001610">
    <property type="entry name" value="PAC"/>
</dbReference>
<dbReference type="SMART" id="SM00091">
    <property type="entry name" value="PAS"/>
    <property type="match status" value="1"/>
</dbReference>
<dbReference type="InterPro" id="IPR011006">
    <property type="entry name" value="CheY-like_superfamily"/>
</dbReference>
<dbReference type="SMART" id="SM00448">
    <property type="entry name" value="REC"/>
    <property type="match status" value="1"/>
</dbReference>
<dbReference type="InterPro" id="IPR011712">
    <property type="entry name" value="Sig_transdc_His_kin_sub3_dim/P"/>
</dbReference>
<proteinExistence type="predicted"/>
<dbReference type="Gene3D" id="3.30.450.20">
    <property type="entry name" value="PAS domain"/>
    <property type="match status" value="1"/>
</dbReference>
<evidence type="ECO:0000256" key="5">
    <source>
        <dbReference type="SAM" id="Coils"/>
    </source>
</evidence>
<keyword evidence="2" id="KW-0418">Kinase</keyword>
<dbReference type="Pfam" id="PF13426">
    <property type="entry name" value="PAS_9"/>
    <property type="match status" value="1"/>
</dbReference>
<dbReference type="SUPFAM" id="SSF55785">
    <property type="entry name" value="PYP-like sensor domain (PAS domain)"/>
    <property type="match status" value="1"/>
</dbReference>
<keyword evidence="11" id="KW-1185">Reference proteome</keyword>
<dbReference type="InterPro" id="IPR000700">
    <property type="entry name" value="PAS-assoc_C"/>
</dbReference>
<dbReference type="RefSeq" id="WP_161817727.1">
    <property type="nucleotide sequence ID" value="NZ_JAACJS010000011.1"/>
</dbReference>
<dbReference type="SMART" id="SM00387">
    <property type="entry name" value="HATPase_c"/>
    <property type="match status" value="1"/>
</dbReference>
<evidence type="ECO:0000256" key="2">
    <source>
        <dbReference type="ARBA" id="ARBA00022777"/>
    </source>
</evidence>
<protein>
    <submittedName>
        <fullName evidence="10">PAS domain S-box protein</fullName>
    </submittedName>
</protein>
<comment type="caution">
    <text evidence="10">The sequence shown here is derived from an EMBL/GenBank/DDBJ whole genome shotgun (WGS) entry which is preliminary data.</text>
</comment>